<gene>
    <name evidence="2" type="ORF">AAM4_2580</name>
</gene>
<dbReference type="RefSeq" id="WP_210581869.1">
    <property type="nucleotide sequence ID" value="NZ_LK995540.1"/>
</dbReference>
<dbReference type="EMBL" id="LK995540">
    <property type="protein sequence ID" value="CED92412.1"/>
    <property type="molecule type" value="Genomic_DNA"/>
</dbReference>
<reference evidence="2" key="1">
    <citation type="submission" date="2014-07" db="EMBL/GenBank/DDBJ databases">
        <authorList>
            <person name="Zhang J.E."/>
            <person name="Yang H."/>
            <person name="Guo J."/>
            <person name="Deng Z."/>
            <person name="Luo H."/>
            <person name="Luo M."/>
            <person name="Zhao B."/>
        </authorList>
    </citation>
    <scope>NUCLEOTIDE SEQUENCE</scope>
    <source>
        <strain evidence="2">AM4</strain>
    </source>
</reference>
<evidence type="ECO:0008006" key="3">
    <source>
        <dbReference type="Google" id="ProtNLM"/>
    </source>
</evidence>
<keyword evidence="1" id="KW-1133">Transmembrane helix</keyword>
<keyword evidence="1" id="KW-0812">Transmembrane</keyword>
<accession>A0A1L7RRP9</accession>
<protein>
    <recommendedName>
        <fullName evidence="3">DUF3618 domain-containing protein</fullName>
    </recommendedName>
</protein>
<evidence type="ECO:0000256" key="1">
    <source>
        <dbReference type="SAM" id="Phobius"/>
    </source>
</evidence>
<evidence type="ECO:0000313" key="2">
    <source>
        <dbReference type="EMBL" id="CED92412.1"/>
    </source>
</evidence>
<feature type="transmembrane region" description="Helical" evidence="1">
    <location>
        <begin position="111"/>
        <end position="131"/>
    </location>
</feature>
<dbReference type="AlphaFoldDB" id="A0A1L7RRP9"/>
<sequence length="136" mass="14083">MSENNSAAAATPEEIEARLADLRASVVNDVEELTQRLAPNALKAVARSTTEATVADLRERAQSAATGLKARLQGDAGAPLVSADAPRADSLSLIERARRLLDDAQDGDPQALALVTGAVAGLAGLSVFALIKALRR</sequence>
<keyword evidence="1" id="KW-0472">Membrane</keyword>
<organism evidence="2">
    <name type="scientific">Actinomyces succiniciruminis</name>
    <dbReference type="NCBI Taxonomy" id="1522002"/>
    <lineage>
        <taxon>Bacteria</taxon>
        <taxon>Bacillati</taxon>
        <taxon>Actinomycetota</taxon>
        <taxon>Actinomycetes</taxon>
        <taxon>Actinomycetales</taxon>
        <taxon>Actinomycetaceae</taxon>
        <taxon>Actinomyces</taxon>
    </lineage>
</organism>
<name>A0A1L7RRP9_9ACTO</name>
<proteinExistence type="predicted"/>